<dbReference type="Proteomes" id="UP000324897">
    <property type="component" value="Chromosome 2"/>
</dbReference>
<dbReference type="SUPFAM" id="SSF56112">
    <property type="entry name" value="Protein kinase-like (PK-like)"/>
    <property type="match status" value="1"/>
</dbReference>
<dbReference type="PROSITE" id="PS50011">
    <property type="entry name" value="PROTEIN_KINASE_DOM"/>
    <property type="match status" value="1"/>
</dbReference>
<dbReference type="InterPro" id="IPR000719">
    <property type="entry name" value="Prot_kinase_dom"/>
</dbReference>
<organism evidence="4 5">
    <name type="scientific">Eragrostis curvula</name>
    <name type="common">weeping love grass</name>
    <dbReference type="NCBI Taxonomy" id="38414"/>
    <lineage>
        <taxon>Eukaryota</taxon>
        <taxon>Viridiplantae</taxon>
        <taxon>Streptophyta</taxon>
        <taxon>Embryophyta</taxon>
        <taxon>Tracheophyta</taxon>
        <taxon>Spermatophyta</taxon>
        <taxon>Magnoliopsida</taxon>
        <taxon>Liliopsida</taxon>
        <taxon>Poales</taxon>
        <taxon>Poaceae</taxon>
        <taxon>PACMAD clade</taxon>
        <taxon>Chloridoideae</taxon>
        <taxon>Eragrostideae</taxon>
        <taxon>Eragrostidinae</taxon>
        <taxon>Eragrostis</taxon>
    </lineage>
</organism>
<dbReference type="Gene3D" id="3.40.50.410">
    <property type="entry name" value="von Willebrand factor, type A domain"/>
    <property type="match status" value="1"/>
</dbReference>
<dbReference type="Gene3D" id="1.10.510.10">
    <property type="entry name" value="Transferase(Phosphotransferase) domain 1"/>
    <property type="match status" value="1"/>
</dbReference>
<dbReference type="SUPFAM" id="SSF53300">
    <property type="entry name" value="vWA-like"/>
    <property type="match status" value="1"/>
</dbReference>
<dbReference type="Gramene" id="TVU26795">
    <property type="protein sequence ID" value="TVU26795"/>
    <property type="gene ID" value="EJB05_29359"/>
</dbReference>
<proteinExistence type="predicted"/>
<evidence type="ECO:0000259" key="2">
    <source>
        <dbReference type="PROSITE" id="PS50011"/>
    </source>
</evidence>
<evidence type="ECO:0000256" key="1">
    <source>
        <dbReference type="PROSITE-ProRule" id="PRU10141"/>
    </source>
</evidence>
<evidence type="ECO:0000259" key="3">
    <source>
        <dbReference type="PROSITE" id="PS50234"/>
    </source>
</evidence>
<gene>
    <name evidence="4" type="ORF">EJB05_29359</name>
</gene>
<dbReference type="InterPro" id="IPR011009">
    <property type="entry name" value="Kinase-like_dom_sf"/>
</dbReference>
<dbReference type="EMBL" id="RWGY01000013">
    <property type="protein sequence ID" value="TVU26795.1"/>
    <property type="molecule type" value="Genomic_DNA"/>
</dbReference>
<dbReference type="Pfam" id="PF00069">
    <property type="entry name" value="Pkinase"/>
    <property type="match status" value="1"/>
</dbReference>
<dbReference type="InterPro" id="IPR036465">
    <property type="entry name" value="vWFA_dom_sf"/>
</dbReference>
<evidence type="ECO:0000313" key="4">
    <source>
        <dbReference type="EMBL" id="TVU26795.1"/>
    </source>
</evidence>
<dbReference type="PANTHER" id="PTHR45707">
    <property type="entry name" value="C2 CALCIUM/LIPID-BINDING PLANT PHOSPHORIBOSYLTRANSFERASE FAMILY PROTEIN"/>
    <property type="match status" value="1"/>
</dbReference>
<reference evidence="4 5" key="1">
    <citation type="journal article" date="2019" name="Sci. Rep.">
        <title>A high-quality genome of Eragrostis curvula grass provides insights into Poaceae evolution and supports new strategies to enhance forage quality.</title>
        <authorList>
            <person name="Carballo J."/>
            <person name="Santos B.A.C.M."/>
            <person name="Zappacosta D."/>
            <person name="Garbus I."/>
            <person name="Selva J.P."/>
            <person name="Gallo C.A."/>
            <person name="Diaz A."/>
            <person name="Albertini E."/>
            <person name="Caccamo M."/>
            <person name="Echenique V."/>
        </authorList>
    </citation>
    <scope>NUCLEOTIDE SEQUENCE [LARGE SCALE GENOMIC DNA]</scope>
    <source>
        <strain evidence="5">cv. Victoria</strain>
        <tissue evidence="4">Leaf</tissue>
    </source>
</reference>
<comment type="caution">
    <text evidence="4">The sequence shown here is derived from an EMBL/GenBank/DDBJ whole genome shotgun (WGS) entry which is preliminary data.</text>
</comment>
<dbReference type="GO" id="GO:0004672">
    <property type="term" value="F:protein kinase activity"/>
    <property type="evidence" value="ECO:0007669"/>
    <property type="project" value="InterPro"/>
</dbReference>
<dbReference type="AlphaFoldDB" id="A0A5J9UTC8"/>
<feature type="non-terminal residue" evidence="4">
    <location>
        <position position="1"/>
    </location>
</feature>
<dbReference type="SMART" id="SM00327">
    <property type="entry name" value="VWA"/>
    <property type="match status" value="1"/>
</dbReference>
<dbReference type="GO" id="GO:0005524">
    <property type="term" value="F:ATP binding"/>
    <property type="evidence" value="ECO:0007669"/>
    <property type="project" value="UniProtKB-UniRule"/>
</dbReference>
<dbReference type="Gene3D" id="3.30.200.20">
    <property type="entry name" value="Phosphorylase Kinase, domain 1"/>
    <property type="match status" value="1"/>
</dbReference>
<keyword evidence="1" id="KW-0547">Nucleotide-binding</keyword>
<feature type="domain" description="VWFA" evidence="3">
    <location>
        <begin position="291"/>
        <end position="456"/>
    </location>
</feature>
<dbReference type="PANTHER" id="PTHR45707:SF80">
    <property type="entry name" value="PROTEIN KINASE DOMAIN-CONTAINING PROTEIN"/>
    <property type="match status" value="1"/>
</dbReference>
<feature type="binding site" evidence="1">
    <location>
        <position position="64"/>
    </location>
    <ligand>
        <name>ATP</name>
        <dbReference type="ChEBI" id="CHEBI:30616"/>
    </ligand>
</feature>
<accession>A0A5J9UTC8</accession>
<keyword evidence="5" id="KW-1185">Reference proteome</keyword>
<dbReference type="InterPro" id="IPR001245">
    <property type="entry name" value="Ser-Thr/Tyr_kinase_cat_dom"/>
</dbReference>
<name>A0A5J9UTC8_9POAL</name>
<dbReference type="InterPro" id="IPR002035">
    <property type="entry name" value="VWF_A"/>
</dbReference>
<dbReference type="OrthoDB" id="690377at2759"/>
<dbReference type="Pfam" id="PF07714">
    <property type="entry name" value="PK_Tyr_Ser-Thr"/>
    <property type="match status" value="1"/>
</dbReference>
<dbReference type="PROSITE" id="PS50234">
    <property type="entry name" value="VWFA"/>
    <property type="match status" value="1"/>
</dbReference>
<evidence type="ECO:0008006" key="6">
    <source>
        <dbReference type="Google" id="ProtNLM"/>
    </source>
</evidence>
<protein>
    <recommendedName>
        <fullName evidence="6">Protein kinase domain-containing protein</fullName>
    </recommendedName>
</protein>
<keyword evidence="1" id="KW-0067">ATP-binding</keyword>
<evidence type="ECO:0000313" key="5">
    <source>
        <dbReference type="Proteomes" id="UP000324897"/>
    </source>
</evidence>
<dbReference type="Pfam" id="PF00092">
    <property type="entry name" value="VWA"/>
    <property type="match status" value="1"/>
</dbReference>
<feature type="domain" description="Protein kinase" evidence="2">
    <location>
        <begin position="1"/>
        <end position="239"/>
    </location>
</feature>
<dbReference type="InterPro" id="IPR017441">
    <property type="entry name" value="Protein_kinase_ATP_BS"/>
</dbReference>
<dbReference type="PROSITE" id="PS00107">
    <property type="entry name" value="PROTEIN_KINASE_ATP"/>
    <property type="match status" value="1"/>
</dbReference>
<sequence length="747" mass="83016">MESEANVYNPLELMLIDESAEPAALSLSLLKSITNNFSDYLRIGSGGFAVVYKGKLENGTVAVKRLLTQTLDMNETKFHQEVDSLMRVKHKNVVRFMGYCSDTQGKVWNLQGKNIVAEERERLFDDNQTRAMTSNVIGSMGYMAPEYIDGQITLKSDIYSLGVIIIEILTGQKGSRQIENVLGSWNSHVETSPEDTRLEHIRECAELAIQCADFDPDKRPDTQHIINRLAEMERVYDFLNTDSAATNPKLKLEIMGRLNSIPSTTGANGFPVLVRVTAPLQYTERTRAGLDLVAMVGISKSMSSDCLESMKQAMMFVINNLGRDDRLSVVSLNNGTDCLMELRSMTDMNRKIARYVVRSKLRAGYTNMGLALNKAAEILRQRGAEERSNRVGRIIILSDESDTTEIDEIEFPTETFGLGAEHSHAALNYIARKTRGVYSYVTQDLEKTKDALAQSLGGLMSVTAMDVQVNLQTLDGVTIKHIASGWYPMSISFDKMSGTIQVADLYAGEQKNFIIFLDVPEGEQKRFMTVSGSYRNPKISKEAPIHLDDIELVVTRRAEAVTTAPDGSVCPDVSAELIRLRLMGHVGAILNGDDDTMASDRLDIFFGCSCLPWLQRLCQHVGCCRHSCNQQQKVEVITPMIIDGLQRFWEQVKGSEDGQSAAQSAMLALDEDVANIQEEMFIFSWMSSQEMQRATTKGLPTKSSAFRVKAMEEMMEKVYAGQKGLVSSCLDSAMFSLSIYKNGGAVV</sequence>